<feature type="region of interest" description="Disordered" evidence="3">
    <location>
        <begin position="582"/>
        <end position="610"/>
    </location>
</feature>
<dbReference type="AlphaFoldDB" id="A0ABD0XLL3"/>
<evidence type="ECO:0000256" key="4">
    <source>
        <dbReference type="SAM" id="Phobius"/>
    </source>
</evidence>
<dbReference type="InterPro" id="IPR007110">
    <property type="entry name" value="Ig-like_dom"/>
</dbReference>
<dbReference type="Pfam" id="PF13895">
    <property type="entry name" value="Ig_2"/>
    <property type="match status" value="2"/>
</dbReference>
<feature type="domain" description="Ig-like" evidence="5">
    <location>
        <begin position="167"/>
        <end position="242"/>
    </location>
</feature>
<dbReference type="InterPro" id="IPR050488">
    <property type="entry name" value="Ig_Fc_receptor"/>
</dbReference>
<dbReference type="SMART" id="SM00409">
    <property type="entry name" value="IG"/>
    <property type="match status" value="5"/>
</dbReference>
<keyword evidence="1" id="KW-0732">Signal</keyword>
<keyword evidence="4" id="KW-0812">Transmembrane</keyword>
<dbReference type="PANTHER" id="PTHR11481:SF64">
    <property type="entry name" value="FC RECEPTOR-LIKE PROTEIN 4"/>
    <property type="match status" value="1"/>
</dbReference>
<dbReference type="InterPro" id="IPR003598">
    <property type="entry name" value="Ig_sub2"/>
</dbReference>
<keyword evidence="7" id="KW-1185">Reference proteome</keyword>
<dbReference type="PANTHER" id="PTHR11481">
    <property type="entry name" value="IMMUNOGLOBULIN FC RECEPTOR"/>
    <property type="match status" value="1"/>
</dbReference>
<organism evidence="6 7">
    <name type="scientific">Umbra pygmaea</name>
    <name type="common">Eastern mudminnow</name>
    <dbReference type="NCBI Taxonomy" id="75934"/>
    <lineage>
        <taxon>Eukaryota</taxon>
        <taxon>Metazoa</taxon>
        <taxon>Chordata</taxon>
        <taxon>Craniata</taxon>
        <taxon>Vertebrata</taxon>
        <taxon>Euteleostomi</taxon>
        <taxon>Actinopterygii</taxon>
        <taxon>Neopterygii</taxon>
        <taxon>Teleostei</taxon>
        <taxon>Protacanthopterygii</taxon>
        <taxon>Esociformes</taxon>
        <taxon>Umbridae</taxon>
        <taxon>Umbra</taxon>
    </lineage>
</organism>
<dbReference type="InterPro" id="IPR036179">
    <property type="entry name" value="Ig-like_dom_sf"/>
</dbReference>
<dbReference type="PROSITE" id="PS50835">
    <property type="entry name" value="IG_LIKE"/>
    <property type="match status" value="4"/>
</dbReference>
<feature type="compositionally biased region" description="Basic residues" evidence="3">
    <location>
        <begin position="582"/>
        <end position="591"/>
    </location>
</feature>
<feature type="transmembrane region" description="Helical" evidence="4">
    <location>
        <begin position="444"/>
        <end position="467"/>
    </location>
</feature>
<dbReference type="InterPro" id="IPR003599">
    <property type="entry name" value="Ig_sub"/>
</dbReference>
<evidence type="ECO:0000256" key="2">
    <source>
        <dbReference type="ARBA" id="ARBA00023157"/>
    </source>
</evidence>
<sequence length="610" mass="67407">MLSCTVESSGWMFYWYRDRLDSTPVTTTDGSSYTFSPVRVSDGGQYWCRAGRGKPPYYTLYSDPVRINVTERPVAVLTLLPNWTQIFTGETVTLRCVILGGGETGWEYRWNTDNKWNRNNYRINIFKEYRISPAYTYHSGSYSCQGVKENKSSKLSEPVQLTVSNKPKPVLSVSPQWLNPGDSVTLRCEVKESTGWRFFWYRVVPPDESYTYEPLSGYGTTEDSYSLNPAGYNHTGGYVCRAGRGDPVYYTDYSEPQFLWSGDQQPAVSLTVNPNRTQHFTSKSVSLRCENKDNSTGWSLMRYTEKRLESGCSSNTPTILGSICTFTNTQRGHSGVYWCESGSGQYSNAVNLTVTDGKVILESPAHPVTEGEKVTLVCKHRTTGSNIPADFYKDGIFIKNETTGEMSIPAVSKSDEGFYKCKTNQGESPGSWVTVRAPGSSVPVLIHVAVGLVVAVVLLVSILVLLCRCKKAKGSCYNNISLPPKPQTAIHDPQPDGLQTGGANIYAMISPSDKDNDAVGAFIASGPVDGMYSVVQLKKLDNKKKGKRVCPTENIIYSEVNTGKPTASGPVDVTYAEIDLKKKPKAKKKTARSGPTDTTEKDPVYSLLKH</sequence>
<dbReference type="Gene3D" id="2.60.40.10">
    <property type="entry name" value="Immunoglobulins"/>
    <property type="match status" value="5"/>
</dbReference>
<protein>
    <recommendedName>
        <fullName evidence="5">Ig-like domain-containing protein</fullName>
    </recommendedName>
</protein>
<evidence type="ECO:0000256" key="1">
    <source>
        <dbReference type="ARBA" id="ARBA00022729"/>
    </source>
</evidence>
<accession>A0ABD0XLL3</accession>
<evidence type="ECO:0000313" key="6">
    <source>
        <dbReference type="EMBL" id="KAL0985628.1"/>
    </source>
</evidence>
<proteinExistence type="predicted"/>
<keyword evidence="4" id="KW-0472">Membrane</keyword>
<keyword evidence="2" id="KW-1015">Disulfide bond</keyword>
<evidence type="ECO:0000256" key="3">
    <source>
        <dbReference type="SAM" id="MobiDB-lite"/>
    </source>
</evidence>
<dbReference type="Proteomes" id="UP001557470">
    <property type="component" value="Unassembled WGS sequence"/>
</dbReference>
<dbReference type="InterPro" id="IPR013783">
    <property type="entry name" value="Ig-like_fold"/>
</dbReference>
<reference evidence="6 7" key="1">
    <citation type="submission" date="2024-06" db="EMBL/GenBank/DDBJ databases">
        <authorList>
            <person name="Pan Q."/>
            <person name="Wen M."/>
            <person name="Jouanno E."/>
            <person name="Zahm M."/>
            <person name="Klopp C."/>
            <person name="Cabau C."/>
            <person name="Louis A."/>
            <person name="Berthelot C."/>
            <person name="Parey E."/>
            <person name="Roest Crollius H."/>
            <person name="Montfort J."/>
            <person name="Robinson-Rechavi M."/>
            <person name="Bouchez O."/>
            <person name="Lampietro C."/>
            <person name="Lopez Roques C."/>
            <person name="Donnadieu C."/>
            <person name="Postlethwait J."/>
            <person name="Bobe J."/>
            <person name="Verreycken H."/>
            <person name="Guiguen Y."/>
        </authorList>
    </citation>
    <scope>NUCLEOTIDE SEQUENCE [LARGE SCALE GENOMIC DNA]</scope>
    <source>
        <strain evidence="6">Up_M1</strain>
        <tissue evidence="6">Testis</tissue>
    </source>
</reference>
<dbReference type="Pfam" id="PF13927">
    <property type="entry name" value="Ig_3"/>
    <property type="match status" value="1"/>
</dbReference>
<evidence type="ECO:0000259" key="5">
    <source>
        <dbReference type="PROSITE" id="PS50835"/>
    </source>
</evidence>
<dbReference type="SMART" id="SM00408">
    <property type="entry name" value="IGc2"/>
    <property type="match status" value="2"/>
</dbReference>
<gene>
    <name evidence="6" type="ORF">UPYG_G00159650</name>
</gene>
<feature type="domain" description="Ig-like" evidence="5">
    <location>
        <begin position="1"/>
        <end position="50"/>
    </location>
</feature>
<dbReference type="EMBL" id="JAGEUA010000004">
    <property type="protein sequence ID" value="KAL0985628.1"/>
    <property type="molecule type" value="Genomic_DNA"/>
</dbReference>
<name>A0ABD0XLL3_UMBPY</name>
<feature type="domain" description="Ig-like" evidence="5">
    <location>
        <begin position="357"/>
        <end position="434"/>
    </location>
</feature>
<keyword evidence="4" id="KW-1133">Transmembrane helix</keyword>
<comment type="caution">
    <text evidence="6">The sequence shown here is derived from an EMBL/GenBank/DDBJ whole genome shotgun (WGS) entry which is preliminary data.</text>
</comment>
<evidence type="ECO:0000313" key="7">
    <source>
        <dbReference type="Proteomes" id="UP001557470"/>
    </source>
</evidence>
<dbReference type="SUPFAM" id="SSF48726">
    <property type="entry name" value="Immunoglobulin"/>
    <property type="match status" value="5"/>
</dbReference>
<feature type="domain" description="Ig-like" evidence="5">
    <location>
        <begin position="73"/>
        <end position="162"/>
    </location>
</feature>